<reference evidence="1" key="1">
    <citation type="submission" date="2021-06" db="EMBL/GenBank/DDBJ databases">
        <authorList>
            <person name="Kallberg Y."/>
            <person name="Tangrot J."/>
            <person name="Rosling A."/>
        </authorList>
    </citation>
    <scope>NUCLEOTIDE SEQUENCE</scope>
    <source>
        <strain evidence="1">MA461A</strain>
    </source>
</reference>
<proteinExistence type="predicted"/>
<name>A0ACA9S4V3_9GLOM</name>
<accession>A0ACA9S4V3</accession>
<comment type="caution">
    <text evidence="1">The sequence shown here is derived from an EMBL/GenBank/DDBJ whole genome shotgun (WGS) entry which is preliminary data.</text>
</comment>
<keyword evidence="2" id="KW-1185">Reference proteome</keyword>
<protein>
    <submittedName>
        <fullName evidence="1">29922_t:CDS:1</fullName>
    </submittedName>
</protein>
<gene>
    <name evidence="1" type="ORF">RPERSI_LOCUS26393</name>
</gene>
<dbReference type="EMBL" id="CAJVQC010089923">
    <property type="protein sequence ID" value="CAG8825060.1"/>
    <property type="molecule type" value="Genomic_DNA"/>
</dbReference>
<evidence type="ECO:0000313" key="1">
    <source>
        <dbReference type="EMBL" id="CAG8825060.1"/>
    </source>
</evidence>
<sequence length="86" mass="10080">MNKVRPNEVRTNEAKPDEVRPTNKARRRPSEVRHAQEVLISFKEKKKFKLYKKTPTTFPIPDSETNGEKKKEVPTKPNPKKQDPIK</sequence>
<organism evidence="1 2">
    <name type="scientific">Racocetra persica</name>
    <dbReference type="NCBI Taxonomy" id="160502"/>
    <lineage>
        <taxon>Eukaryota</taxon>
        <taxon>Fungi</taxon>
        <taxon>Fungi incertae sedis</taxon>
        <taxon>Mucoromycota</taxon>
        <taxon>Glomeromycotina</taxon>
        <taxon>Glomeromycetes</taxon>
        <taxon>Diversisporales</taxon>
        <taxon>Gigasporaceae</taxon>
        <taxon>Racocetra</taxon>
    </lineage>
</organism>
<dbReference type="Proteomes" id="UP000789920">
    <property type="component" value="Unassembled WGS sequence"/>
</dbReference>
<evidence type="ECO:0000313" key="2">
    <source>
        <dbReference type="Proteomes" id="UP000789920"/>
    </source>
</evidence>